<keyword evidence="3" id="KW-0560">Oxidoreductase</keyword>
<dbReference type="GO" id="GO:0016651">
    <property type="term" value="F:oxidoreductase activity, acting on NAD(P)H"/>
    <property type="evidence" value="ECO:0007669"/>
    <property type="project" value="InterPro"/>
</dbReference>
<protein>
    <submittedName>
        <fullName evidence="5">Dehydrogenase orsE</fullName>
    </submittedName>
</protein>
<evidence type="ECO:0000259" key="4">
    <source>
        <dbReference type="SMART" id="SM00829"/>
    </source>
</evidence>
<organism evidence="5 6">
    <name type="scientific">Pseudocercospora fuligena</name>
    <dbReference type="NCBI Taxonomy" id="685502"/>
    <lineage>
        <taxon>Eukaryota</taxon>
        <taxon>Fungi</taxon>
        <taxon>Dikarya</taxon>
        <taxon>Ascomycota</taxon>
        <taxon>Pezizomycotina</taxon>
        <taxon>Dothideomycetes</taxon>
        <taxon>Dothideomycetidae</taxon>
        <taxon>Mycosphaerellales</taxon>
        <taxon>Mycosphaerellaceae</taxon>
        <taxon>Pseudocercospora</taxon>
    </lineage>
</organism>
<proteinExistence type="inferred from homology"/>
<dbReference type="CDD" id="cd08249">
    <property type="entry name" value="enoyl_reductase_like"/>
    <property type="match status" value="1"/>
</dbReference>
<dbReference type="Proteomes" id="UP000660729">
    <property type="component" value="Unassembled WGS sequence"/>
</dbReference>
<dbReference type="SUPFAM" id="SSF50129">
    <property type="entry name" value="GroES-like"/>
    <property type="match status" value="1"/>
</dbReference>
<dbReference type="Pfam" id="PF00107">
    <property type="entry name" value="ADH_zinc_N"/>
    <property type="match status" value="1"/>
</dbReference>
<dbReference type="InterPro" id="IPR013149">
    <property type="entry name" value="ADH-like_C"/>
</dbReference>
<feature type="domain" description="Enoyl reductase (ER)" evidence="4">
    <location>
        <begin position="13"/>
        <end position="273"/>
    </location>
</feature>
<keyword evidence="6" id="KW-1185">Reference proteome</keyword>
<dbReference type="SMART" id="SM00829">
    <property type="entry name" value="PKS_ER"/>
    <property type="match status" value="1"/>
</dbReference>
<dbReference type="Pfam" id="PF08240">
    <property type="entry name" value="ADH_N"/>
    <property type="match status" value="1"/>
</dbReference>
<dbReference type="Gene3D" id="3.90.180.10">
    <property type="entry name" value="Medium-chain alcohol dehydrogenases, catalytic domain"/>
    <property type="match status" value="1"/>
</dbReference>
<dbReference type="InterPro" id="IPR011032">
    <property type="entry name" value="GroES-like_sf"/>
</dbReference>
<evidence type="ECO:0000256" key="1">
    <source>
        <dbReference type="ARBA" id="ARBA00008072"/>
    </source>
</evidence>
<dbReference type="InterPro" id="IPR013154">
    <property type="entry name" value="ADH-like_N"/>
</dbReference>
<comment type="caution">
    <text evidence="5">The sequence shown here is derived from an EMBL/GenBank/DDBJ whole genome shotgun (WGS) entry which is preliminary data.</text>
</comment>
<evidence type="ECO:0000256" key="2">
    <source>
        <dbReference type="ARBA" id="ARBA00011245"/>
    </source>
</evidence>
<dbReference type="InterPro" id="IPR020843">
    <property type="entry name" value="ER"/>
</dbReference>
<dbReference type="OrthoDB" id="10257049at2759"/>
<dbReference type="AlphaFoldDB" id="A0A8H6RSC7"/>
<dbReference type="EMBL" id="JABCIY010000027">
    <property type="protein sequence ID" value="KAF7196324.1"/>
    <property type="molecule type" value="Genomic_DNA"/>
</dbReference>
<comment type="similarity">
    <text evidence="1">Belongs to the zinc-containing alcohol dehydrogenase family.</text>
</comment>
<evidence type="ECO:0000256" key="3">
    <source>
        <dbReference type="ARBA" id="ARBA00023002"/>
    </source>
</evidence>
<gene>
    <name evidence="5" type="ORF">HII31_02391</name>
</gene>
<dbReference type="InterPro" id="IPR036291">
    <property type="entry name" value="NAD(P)-bd_dom_sf"/>
</dbReference>
<comment type="subunit">
    <text evidence="2">Monomer.</text>
</comment>
<sequence length="332" mass="35128">MAHNHAAFLDGTGTTLRIGPSPMPKAGAGELVIRNHAIAINPIDGFQQATGAYLESFPVVLGHDIAGEIYEVGSGVTKFQKGDRVIAHCWGMITKQHEDAGFAEYSRVKAGVTALLPTNVSFTEGVAMPVAIGTAASALYDNLQLPLPSQNATSTGKVLLVYGGSSSVGLTTTQLASAAGIRAVAIASERNHGLCKEMGASQVLDQKDPDLVDKLVAAIGKKDDFVGIFDTISWDDTYANDYKILEKFGSSRLLITHPVPENVPAGVQAKMVFSLGGFAFPVWEQWVPKALQSGALKCRPKPLVVGRGLEKIQDGINRHAKGVSAQKVVVEL</sequence>
<dbReference type="SUPFAM" id="SSF51735">
    <property type="entry name" value="NAD(P)-binding Rossmann-fold domains"/>
    <property type="match status" value="1"/>
</dbReference>
<name>A0A8H6RSC7_9PEZI</name>
<dbReference type="InterPro" id="IPR047122">
    <property type="entry name" value="Trans-enoyl_RdTase-like"/>
</dbReference>
<dbReference type="PANTHER" id="PTHR45348">
    <property type="entry name" value="HYPOTHETICAL OXIDOREDUCTASE (EUROFUNG)"/>
    <property type="match status" value="1"/>
</dbReference>
<accession>A0A8H6RSC7</accession>
<evidence type="ECO:0000313" key="6">
    <source>
        <dbReference type="Proteomes" id="UP000660729"/>
    </source>
</evidence>
<dbReference type="PANTHER" id="PTHR45348:SF2">
    <property type="entry name" value="ZINC-TYPE ALCOHOL DEHYDROGENASE-LIKE PROTEIN C2E1P3.01"/>
    <property type="match status" value="1"/>
</dbReference>
<evidence type="ECO:0000313" key="5">
    <source>
        <dbReference type="EMBL" id="KAF7196324.1"/>
    </source>
</evidence>
<reference evidence="5" key="1">
    <citation type="submission" date="2020-04" db="EMBL/GenBank/DDBJ databases">
        <title>Draft genome resource of the tomato pathogen Pseudocercospora fuligena.</title>
        <authorList>
            <person name="Zaccaron A."/>
        </authorList>
    </citation>
    <scope>NUCLEOTIDE SEQUENCE</scope>
    <source>
        <strain evidence="5">PF001</strain>
    </source>
</reference>
<dbReference type="Gene3D" id="3.40.50.720">
    <property type="entry name" value="NAD(P)-binding Rossmann-like Domain"/>
    <property type="match status" value="1"/>
</dbReference>